<feature type="chain" id="PRO_5008015009" evidence="2">
    <location>
        <begin position="44"/>
        <end position="255"/>
    </location>
</feature>
<dbReference type="Gene3D" id="2.40.160.20">
    <property type="match status" value="1"/>
</dbReference>
<proteinExistence type="predicted"/>
<reference evidence="3 4" key="1">
    <citation type="submission" date="2015-09" db="EMBL/GenBank/DDBJ databases">
        <authorList>
            <consortium name="Pathogen Informatics"/>
        </authorList>
    </citation>
    <scope>NUCLEOTIDE SEQUENCE [LARGE SCALE GENOMIC DNA]</scope>
    <source>
        <strain evidence="3 4">2789STDY5608828</strain>
    </source>
</reference>
<gene>
    <name evidence="3" type="ORF">ERS852385_00463</name>
</gene>
<dbReference type="RefSeq" id="WP_055160216.1">
    <property type="nucleotide sequence ID" value="NZ_CABIWZ010000001.1"/>
</dbReference>
<dbReference type="Pfam" id="PF09411">
    <property type="entry name" value="PagL"/>
    <property type="match status" value="1"/>
</dbReference>
<dbReference type="EMBL" id="CYYU01000001">
    <property type="protein sequence ID" value="CUN44411.1"/>
    <property type="molecule type" value="Genomic_DNA"/>
</dbReference>
<feature type="signal peptide" evidence="2">
    <location>
        <begin position="1"/>
        <end position="43"/>
    </location>
</feature>
<evidence type="ECO:0000313" key="3">
    <source>
        <dbReference type="EMBL" id="CUN44411.1"/>
    </source>
</evidence>
<dbReference type="STRING" id="187979.ERS852385_00463"/>
<accession>A0A173WY41</accession>
<dbReference type="Proteomes" id="UP000095546">
    <property type="component" value="Unassembled WGS sequence"/>
</dbReference>
<evidence type="ECO:0000256" key="2">
    <source>
        <dbReference type="SAM" id="SignalP"/>
    </source>
</evidence>
<sequence length="255" mass="28288">MSGECDKKCGHRHDRAMDKRRAARFMLPMAALGLIAWQSAALAAVPAAAQAGQVVPAAQTTAAPSAQQEERADAMKGESETTVAAEAKTEAAKEKRKDVEVQLEYLDGRFFKKRNVDLYNVHVYRQYKKLGALSLHYGLTFERATGYTTEDDIWRDAEAVGFGPSYMMRWTKHVSGKLDGSVDASGSLMAYNHAHPGNGRAYGFLWRIGPRLTYHYTDRDSLSLAYLFHHSSNGMGTHNPGYNGVGFSLGFTHWY</sequence>
<dbReference type="OrthoDB" id="1664699at2"/>
<feature type="region of interest" description="Disordered" evidence="1">
    <location>
        <begin position="60"/>
        <end position="79"/>
    </location>
</feature>
<evidence type="ECO:0000256" key="1">
    <source>
        <dbReference type="SAM" id="MobiDB-lite"/>
    </source>
</evidence>
<name>A0A173WY41_9FIRM</name>
<dbReference type="InterPro" id="IPR018550">
    <property type="entry name" value="Lipid-A_deacylase-rel"/>
</dbReference>
<keyword evidence="2" id="KW-0732">Signal</keyword>
<protein>
    <submittedName>
        <fullName evidence="3">Lipid A 3-O-deacylase (PagL)</fullName>
    </submittedName>
</protein>
<keyword evidence="4" id="KW-1185">Reference proteome</keyword>
<dbReference type="eggNOG" id="ENOG5032RZS">
    <property type="taxonomic scope" value="Bacteria"/>
</dbReference>
<organism evidence="3 4">
    <name type="scientific">Mitsuokella jalaludinii</name>
    <dbReference type="NCBI Taxonomy" id="187979"/>
    <lineage>
        <taxon>Bacteria</taxon>
        <taxon>Bacillati</taxon>
        <taxon>Bacillota</taxon>
        <taxon>Negativicutes</taxon>
        <taxon>Selenomonadales</taxon>
        <taxon>Selenomonadaceae</taxon>
        <taxon>Mitsuokella</taxon>
    </lineage>
</organism>
<dbReference type="AlphaFoldDB" id="A0A173WY41"/>
<feature type="compositionally biased region" description="Basic and acidic residues" evidence="1">
    <location>
        <begin position="68"/>
        <end position="79"/>
    </location>
</feature>
<evidence type="ECO:0000313" key="4">
    <source>
        <dbReference type="Proteomes" id="UP000095546"/>
    </source>
</evidence>